<name>A0A285VVH0_9MICO</name>
<reference evidence="3" key="1">
    <citation type="submission" date="2017-08" db="EMBL/GenBank/DDBJ databases">
        <authorList>
            <person name="Varghese N."/>
            <person name="Submissions S."/>
        </authorList>
    </citation>
    <scope>NUCLEOTIDE SEQUENCE [LARGE SCALE GENOMIC DNA]</scope>
    <source>
        <strain evidence="3">USBA17B2</strain>
    </source>
</reference>
<dbReference type="GO" id="GO:0016757">
    <property type="term" value="F:glycosyltransferase activity"/>
    <property type="evidence" value="ECO:0007669"/>
    <property type="project" value="TreeGrafter"/>
</dbReference>
<protein>
    <submittedName>
        <fullName evidence="2">Uncharacterized protein</fullName>
    </submittedName>
</protein>
<proteinExistence type="predicted"/>
<keyword evidence="3" id="KW-1185">Reference proteome</keyword>
<dbReference type="EMBL" id="OBQK01000020">
    <property type="protein sequence ID" value="SOC58022.1"/>
    <property type="molecule type" value="Genomic_DNA"/>
</dbReference>
<gene>
    <name evidence="2" type="ORF">SAMN05421879_12024</name>
</gene>
<sequence length="238" mass="26187">MGQQTYETSIQQAIRDLNEPDWLFRSSSLGSGRSAATYRVPQRVQNHRRGARFVGAITGRRAELVHRFDLRVPGPGRPHVLTLHDLPPMRFPDEGQLPVWCSDAIPDIEVICPSQFAASEVTELLGARRVTVIPYGVRRSFQQPEPIDEATLSSLGVTGPFFVHAAGVTQRKNLQGLADAWQRVAAELPAHQMLLLGPPSGRRAELFGHLPRVVMPGRLQLDEVGRVMAAAEAVIVPS</sequence>
<dbReference type="PANTHER" id="PTHR46401:SF2">
    <property type="entry name" value="GLYCOSYLTRANSFERASE WBBK-RELATED"/>
    <property type="match status" value="1"/>
</dbReference>
<accession>A0A285VVH0</accession>
<dbReference type="Gene3D" id="3.40.50.2000">
    <property type="entry name" value="Glycogen Phosphorylase B"/>
    <property type="match status" value="2"/>
</dbReference>
<dbReference type="Proteomes" id="UP000219688">
    <property type="component" value="Unassembled WGS sequence"/>
</dbReference>
<evidence type="ECO:0000313" key="3">
    <source>
        <dbReference type="Proteomes" id="UP000219688"/>
    </source>
</evidence>
<keyword evidence="1" id="KW-0808">Transferase</keyword>
<dbReference type="PANTHER" id="PTHR46401">
    <property type="entry name" value="GLYCOSYLTRANSFERASE WBBK-RELATED"/>
    <property type="match status" value="1"/>
</dbReference>
<feature type="non-terminal residue" evidence="2">
    <location>
        <position position="238"/>
    </location>
</feature>
<dbReference type="GO" id="GO:0009103">
    <property type="term" value="P:lipopolysaccharide biosynthetic process"/>
    <property type="evidence" value="ECO:0007669"/>
    <property type="project" value="TreeGrafter"/>
</dbReference>
<evidence type="ECO:0000313" key="2">
    <source>
        <dbReference type="EMBL" id="SOC58022.1"/>
    </source>
</evidence>
<dbReference type="AlphaFoldDB" id="A0A285VVH0"/>
<organism evidence="2 3">
    <name type="scientific">Ornithinimicrobium cerasi</name>
    <dbReference type="NCBI Taxonomy" id="2248773"/>
    <lineage>
        <taxon>Bacteria</taxon>
        <taxon>Bacillati</taxon>
        <taxon>Actinomycetota</taxon>
        <taxon>Actinomycetes</taxon>
        <taxon>Micrococcales</taxon>
        <taxon>Ornithinimicrobiaceae</taxon>
        <taxon>Ornithinimicrobium</taxon>
    </lineage>
</organism>
<evidence type="ECO:0000256" key="1">
    <source>
        <dbReference type="ARBA" id="ARBA00022679"/>
    </source>
</evidence>
<dbReference type="SUPFAM" id="SSF53756">
    <property type="entry name" value="UDP-Glycosyltransferase/glycogen phosphorylase"/>
    <property type="match status" value="1"/>
</dbReference>